<keyword evidence="5" id="KW-1185">Reference proteome</keyword>
<accession>A0ABT2EPG3</accession>
<dbReference type="InterPro" id="IPR019734">
    <property type="entry name" value="TPR_rpt"/>
</dbReference>
<organism evidence="4 5">
    <name type="scientific">Candidatus Fervidibacter sacchari</name>
    <dbReference type="NCBI Taxonomy" id="1448929"/>
    <lineage>
        <taxon>Bacteria</taxon>
        <taxon>Candidatus Fervidibacterota</taxon>
        <taxon>Candidatus Fervidibacter</taxon>
    </lineage>
</organism>
<keyword evidence="1" id="KW-0802">TPR repeat</keyword>
<dbReference type="InterPro" id="IPR036582">
    <property type="entry name" value="Mao_N_sf"/>
</dbReference>
<dbReference type="PROSITE" id="PS50005">
    <property type="entry name" value="TPR"/>
    <property type="match status" value="1"/>
</dbReference>
<evidence type="ECO:0000256" key="1">
    <source>
        <dbReference type="PROSITE-ProRule" id="PRU00339"/>
    </source>
</evidence>
<feature type="domain" description="Copper amine oxidase-like N-terminal" evidence="3">
    <location>
        <begin position="265"/>
        <end position="353"/>
    </location>
</feature>
<dbReference type="Proteomes" id="UP001204798">
    <property type="component" value="Unassembled WGS sequence"/>
</dbReference>
<evidence type="ECO:0000259" key="3">
    <source>
        <dbReference type="Pfam" id="PF07833"/>
    </source>
</evidence>
<feature type="repeat" description="TPR" evidence="1">
    <location>
        <begin position="177"/>
        <end position="210"/>
    </location>
</feature>
<feature type="signal peptide" evidence="2">
    <location>
        <begin position="1"/>
        <end position="20"/>
    </location>
</feature>
<protein>
    <submittedName>
        <fullName evidence="4">Tetratricopeptide (TPR) repeat protein</fullName>
    </submittedName>
</protein>
<dbReference type="EMBL" id="JANUCP010000002">
    <property type="protein sequence ID" value="MCS3918775.1"/>
    <property type="molecule type" value="Genomic_DNA"/>
</dbReference>
<comment type="caution">
    <text evidence="4">The sequence shown here is derived from an EMBL/GenBank/DDBJ whole genome shotgun (WGS) entry which is preliminary data.</text>
</comment>
<sequence>MLRLILALQLVTMSLSIAVATMENEIEELWQVLRYRPLVHIPKTQKYPKDLEEAKRWVKEAAYLWLEALDAKKRGKPKSVWQAYYQEAARLTKGVFDKFGEFYLIWLVPENDWGEFGDIILYPEQLREDYEEILKSNKPPMPIDPGFFYGEMLQREALRVAKQKGKKYKYSPNQFEASVIAILADSLYYLGHWREAMEALEKAMELIPWFNPFTFEKWIECATKVYRKGELPTKFLLVQNPKIPQTSSGGMSAQKMKGVALPLRFKNGHHYVPISRLSLFLGWKVEREGKEIFLKTQDREVKLTVGGRTAYVNGFKVRLSGFVWEEGKEVWLPLQFVAMIGKGKLKWEKGKGFIQMVLPE</sequence>
<dbReference type="SUPFAM" id="SSF55383">
    <property type="entry name" value="Copper amine oxidase, domain N"/>
    <property type="match status" value="1"/>
</dbReference>
<name>A0ABT2EPG3_9BACT</name>
<dbReference type="Pfam" id="PF07833">
    <property type="entry name" value="Cu_amine_oxidN1"/>
    <property type="match status" value="1"/>
</dbReference>
<reference evidence="4 5" key="1">
    <citation type="submission" date="2022-08" db="EMBL/GenBank/DDBJ databases">
        <title>Bacterial and archaeal communities from various locations to study Microbial Dark Matter (Phase II).</title>
        <authorList>
            <person name="Stepanauskas R."/>
        </authorList>
    </citation>
    <scope>NUCLEOTIDE SEQUENCE [LARGE SCALE GENOMIC DNA]</scope>
    <source>
        <strain evidence="4 5">PD1</strain>
    </source>
</reference>
<keyword evidence="2" id="KW-0732">Signal</keyword>
<dbReference type="InterPro" id="IPR012854">
    <property type="entry name" value="Cu_amine_oxidase-like_N"/>
</dbReference>
<evidence type="ECO:0000313" key="4">
    <source>
        <dbReference type="EMBL" id="MCS3918775.1"/>
    </source>
</evidence>
<feature type="chain" id="PRO_5046979323" evidence="2">
    <location>
        <begin position="21"/>
        <end position="360"/>
    </location>
</feature>
<dbReference type="RefSeq" id="WP_259094814.1">
    <property type="nucleotide sequence ID" value="NZ_CP130454.1"/>
</dbReference>
<proteinExistence type="predicted"/>
<gene>
    <name evidence="4" type="ORF">M2350_001175</name>
</gene>
<evidence type="ECO:0000256" key="2">
    <source>
        <dbReference type="SAM" id="SignalP"/>
    </source>
</evidence>
<evidence type="ECO:0000313" key="5">
    <source>
        <dbReference type="Proteomes" id="UP001204798"/>
    </source>
</evidence>